<dbReference type="PRINTS" id="PR00773">
    <property type="entry name" value="GRPEPROTEIN"/>
</dbReference>
<evidence type="ECO:0000256" key="6">
    <source>
        <dbReference type="SAM" id="MobiDB-lite"/>
    </source>
</evidence>
<sequence>MSNNENKELNDEAVKTAAVEGDNLTQEADTSVTEAAAEGVDATAETPDKNEGETDALDARIAELEEELEGKEDKYLRLLSDFENFKRRSAADMQASEKYRSQRLMLELLPVLDNFGRAFDAEVKSEDALALKKGMEMIYQSFRSAMEKEGLEEIEAEGKEFDPNFHHAVMQGQDDSQPSNTVLEELQKGYMLKDRILRPSMVKVNE</sequence>
<keyword evidence="3 4" id="KW-0346">Stress response</keyword>
<comment type="similarity">
    <text evidence="1 3 5">Belongs to the GrpE family.</text>
</comment>
<dbReference type="Gene3D" id="3.90.20.20">
    <property type="match status" value="1"/>
</dbReference>
<reference evidence="8" key="1">
    <citation type="journal article" date="2019" name="Int. J. Syst. Evol. Microbiol.">
        <title>The Global Catalogue of Microorganisms (GCM) 10K type strain sequencing project: providing services to taxonomists for standard genome sequencing and annotation.</title>
        <authorList>
            <consortium name="The Broad Institute Genomics Platform"/>
            <consortium name="The Broad Institute Genome Sequencing Center for Infectious Disease"/>
            <person name="Wu L."/>
            <person name="Ma J."/>
        </authorList>
    </citation>
    <scope>NUCLEOTIDE SEQUENCE [LARGE SCALE GENOMIC DNA]</scope>
    <source>
        <strain evidence="8">JCM 4738</strain>
    </source>
</reference>
<dbReference type="PANTHER" id="PTHR21237:SF23">
    <property type="entry name" value="GRPE PROTEIN HOMOLOG, MITOCHONDRIAL"/>
    <property type="match status" value="1"/>
</dbReference>
<keyword evidence="8" id="KW-1185">Reference proteome</keyword>
<evidence type="ECO:0000256" key="5">
    <source>
        <dbReference type="RuleBase" id="RU004478"/>
    </source>
</evidence>
<dbReference type="SUPFAM" id="SSF58014">
    <property type="entry name" value="Coiled-coil domain of nucleotide exchange factor GrpE"/>
    <property type="match status" value="1"/>
</dbReference>
<evidence type="ECO:0000313" key="7">
    <source>
        <dbReference type="EMBL" id="MFC7364792.1"/>
    </source>
</evidence>
<keyword evidence="2 3" id="KW-0143">Chaperone</keyword>
<comment type="caution">
    <text evidence="7">The sequence shown here is derived from an EMBL/GenBank/DDBJ whole genome shotgun (WGS) entry which is preliminary data.</text>
</comment>
<comment type="subcellular location">
    <subcellularLocation>
        <location evidence="3">Cytoplasm</location>
    </subcellularLocation>
</comment>
<evidence type="ECO:0000313" key="8">
    <source>
        <dbReference type="Proteomes" id="UP001596483"/>
    </source>
</evidence>
<evidence type="ECO:0000256" key="4">
    <source>
        <dbReference type="RuleBase" id="RU000639"/>
    </source>
</evidence>
<protein>
    <recommendedName>
        <fullName evidence="3 4">Protein GrpE</fullName>
    </recommendedName>
    <alternativeName>
        <fullName evidence="3">HSP-70 cofactor</fullName>
    </alternativeName>
</protein>
<dbReference type="Pfam" id="PF01025">
    <property type="entry name" value="GrpE"/>
    <property type="match status" value="1"/>
</dbReference>
<dbReference type="InterPro" id="IPR009012">
    <property type="entry name" value="GrpE_head"/>
</dbReference>
<feature type="compositionally biased region" description="Basic and acidic residues" evidence="6">
    <location>
        <begin position="46"/>
        <end position="61"/>
    </location>
</feature>
<evidence type="ECO:0000256" key="3">
    <source>
        <dbReference type="HAMAP-Rule" id="MF_01151"/>
    </source>
</evidence>
<feature type="compositionally biased region" description="Polar residues" evidence="6">
    <location>
        <begin position="23"/>
        <end position="33"/>
    </location>
</feature>
<feature type="region of interest" description="Disordered" evidence="6">
    <location>
        <begin position="1"/>
        <end position="61"/>
    </location>
</feature>
<organism evidence="7 8">
    <name type="scientific">Bhargavaea changchunensis</name>
    <dbReference type="NCBI Taxonomy" id="2134037"/>
    <lineage>
        <taxon>Bacteria</taxon>
        <taxon>Bacillati</taxon>
        <taxon>Bacillota</taxon>
        <taxon>Bacilli</taxon>
        <taxon>Bacillales</taxon>
        <taxon>Caryophanaceae</taxon>
        <taxon>Bhargavaea</taxon>
    </lineage>
</organism>
<dbReference type="Proteomes" id="UP001596483">
    <property type="component" value="Unassembled WGS sequence"/>
</dbReference>
<comment type="subunit">
    <text evidence="3">Homodimer.</text>
</comment>
<feature type="compositionally biased region" description="Basic and acidic residues" evidence="6">
    <location>
        <begin position="1"/>
        <end position="14"/>
    </location>
</feature>
<keyword evidence="3" id="KW-0963">Cytoplasm</keyword>
<proteinExistence type="inferred from homology"/>
<evidence type="ECO:0000256" key="2">
    <source>
        <dbReference type="ARBA" id="ARBA00023186"/>
    </source>
</evidence>
<comment type="function">
    <text evidence="3 4">Participates actively in the response to hyperosmotic and heat shock by preventing the aggregation of stress-denatured proteins, in association with DnaK and GrpE. It is the nucleotide exchange factor for DnaK and may function as a thermosensor. Unfolded proteins bind initially to DnaJ; upon interaction with the DnaJ-bound protein, DnaK hydrolyzes its bound ATP, resulting in the formation of a stable complex. GrpE releases ADP from DnaK; ATP binding to DnaK triggers the release of the substrate protein, thus completing the reaction cycle. Several rounds of ATP-dependent interactions between DnaJ, DnaK and GrpE are required for fully efficient folding.</text>
</comment>
<accession>A0ABW2NBY2</accession>
<dbReference type="HAMAP" id="MF_01151">
    <property type="entry name" value="GrpE"/>
    <property type="match status" value="1"/>
</dbReference>
<dbReference type="RefSeq" id="WP_157295798.1">
    <property type="nucleotide sequence ID" value="NZ_JBHTCT010000012.1"/>
</dbReference>
<dbReference type="EMBL" id="JBHTCT010000012">
    <property type="protein sequence ID" value="MFC7364792.1"/>
    <property type="molecule type" value="Genomic_DNA"/>
</dbReference>
<name>A0ABW2NBY2_9BACL</name>
<gene>
    <name evidence="3 7" type="primary">grpE</name>
    <name evidence="7" type="ORF">ACFQQH_06560</name>
</gene>
<dbReference type="PROSITE" id="PS01071">
    <property type="entry name" value="GRPE"/>
    <property type="match status" value="1"/>
</dbReference>
<dbReference type="Gene3D" id="2.30.22.10">
    <property type="entry name" value="Head domain of nucleotide exchange factor GrpE"/>
    <property type="match status" value="1"/>
</dbReference>
<dbReference type="PANTHER" id="PTHR21237">
    <property type="entry name" value="GRPE PROTEIN"/>
    <property type="match status" value="1"/>
</dbReference>
<dbReference type="InterPro" id="IPR013805">
    <property type="entry name" value="GrpE_CC"/>
</dbReference>
<dbReference type="CDD" id="cd00446">
    <property type="entry name" value="GrpE"/>
    <property type="match status" value="1"/>
</dbReference>
<dbReference type="InterPro" id="IPR000740">
    <property type="entry name" value="GrpE"/>
</dbReference>
<evidence type="ECO:0000256" key="1">
    <source>
        <dbReference type="ARBA" id="ARBA00009054"/>
    </source>
</evidence>
<dbReference type="NCBIfam" id="NF010738">
    <property type="entry name" value="PRK14140.1"/>
    <property type="match status" value="1"/>
</dbReference>
<dbReference type="SUPFAM" id="SSF51064">
    <property type="entry name" value="Head domain of nucleotide exchange factor GrpE"/>
    <property type="match status" value="1"/>
</dbReference>